<protein>
    <submittedName>
        <fullName evidence="8">Putative apoptosis-inducing factor 1</fullName>
    </submittedName>
</protein>
<dbReference type="SMART" id="SM01353">
    <property type="entry name" value="AIF_C"/>
    <property type="match status" value="1"/>
</dbReference>
<dbReference type="InterPro" id="IPR050446">
    <property type="entry name" value="FAD-oxidoreductase/Apoptosis"/>
</dbReference>
<evidence type="ECO:0000256" key="1">
    <source>
        <dbReference type="ARBA" id="ARBA00006442"/>
    </source>
</evidence>
<comment type="caution">
    <text evidence="8">The sequence shown here is derived from an EMBL/GenBank/DDBJ whole genome shotgun (WGS) entry which is preliminary data.</text>
</comment>
<dbReference type="GO" id="GO:0071949">
    <property type="term" value="F:FAD binding"/>
    <property type="evidence" value="ECO:0007669"/>
    <property type="project" value="TreeGrafter"/>
</dbReference>
<dbReference type="InterPro" id="IPR036188">
    <property type="entry name" value="FAD/NAD-bd_sf"/>
</dbReference>
<keyword evidence="2" id="KW-0285">Flavoprotein</keyword>
<dbReference type="Gene3D" id="3.50.50.60">
    <property type="entry name" value="FAD/NAD(P)-binding domain"/>
    <property type="match status" value="2"/>
</dbReference>
<dbReference type="InterPro" id="IPR023753">
    <property type="entry name" value="FAD/NAD-binding_dom"/>
</dbReference>
<dbReference type="InterPro" id="IPR016156">
    <property type="entry name" value="FAD/NAD-linked_Rdtase_dimer_sf"/>
</dbReference>
<gene>
    <name evidence="8" type="ORF">JKP88DRAFT_204528</name>
</gene>
<evidence type="ECO:0000313" key="8">
    <source>
        <dbReference type="EMBL" id="KAG5192132.1"/>
    </source>
</evidence>
<dbReference type="OrthoDB" id="6029at2759"/>
<keyword evidence="4" id="KW-0560">Oxidoreductase</keyword>
<dbReference type="PANTHER" id="PTHR43557:SF4">
    <property type="entry name" value="APOPTOSIS-INDUCING FACTOR 1, MITOCHONDRIAL"/>
    <property type="match status" value="1"/>
</dbReference>
<keyword evidence="6" id="KW-1133">Transmembrane helix</keyword>
<sequence length="615" mass="66725">MLGRQAGLAAQPLLQRACANYGKAAIALAASSHRQFSSEARRHAPTVTAGCNDRRWSRWRVGAAATAAAAAAGAAAVSCNAAEQQQDSVAVQHETGPGLKPPRPKALHHAARLARQNTTRQRRSYYTYVIIGAGTTALAAIEGILQQDPGADILMLTDEAHLPRIDPPGNSDNPVTPPHPPPPPAPSSPPRSYNEWRRHVSSRLENEPDAFSSVPITLLLGRKKLRLDVERRALHLDDGSEIFFDRCLIATAGKPRQFYVIDSEKSAYSLRECVNTLSSLDDFQALNSARETLGIEHATVVGGGFLGTEIALALSRRGVKVSQVYAEIAPLSRQIPIYLAEYMRERLAEHGIEAVSERLVTDVRSDEDALMSDDEEENDDDRVDVEPSEKQGETLLTDYVVMASTHVDPVTTIARASGMEIDPSNGGIVVNGLLEAIGGVYAAGACASYHDPALGRRRVDMLDHSLNSGLRAGYNMAGGRRVPLTGHSGNHPRLYMHQPTFRSHWEDLDILVEGVGELDASVRTVGIWVHGGAEGGKKASQFSRGLVYYLKGPQITGVLMWNASDLRDKVRDVMAAQPRIARIDDLKALVALAPNDWLHTIETHSHVDPDGTLMD</sequence>
<evidence type="ECO:0000259" key="7">
    <source>
        <dbReference type="Pfam" id="PF07992"/>
    </source>
</evidence>
<feature type="compositionally biased region" description="Pro residues" evidence="5">
    <location>
        <begin position="175"/>
        <end position="189"/>
    </location>
</feature>
<keyword evidence="6" id="KW-0472">Membrane</keyword>
<feature type="region of interest" description="Disordered" evidence="5">
    <location>
        <begin position="161"/>
        <end position="196"/>
    </location>
</feature>
<dbReference type="Pfam" id="PF07992">
    <property type="entry name" value="Pyr_redox_2"/>
    <property type="match status" value="1"/>
</dbReference>
<proteinExistence type="inferred from homology"/>
<dbReference type="PANTHER" id="PTHR43557">
    <property type="entry name" value="APOPTOSIS-INDUCING FACTOR 1"/>
    <property type="match status" value="1"/>
</dbReference>
<feature type="domain" description="FAD/NAD(P)-binding" evidence="7">
    <location>
        <begin position="127"/>
        <end position="453"/>
    </location>
</feature>
<keyword evidence="6" id="KW-0812">Transmembrane</keyword>
<organism evidence="8 9">
    <name type="scientific">Tribonema minus</name>
    <dbReference type="NCBI Taxonomy" id="303371"/>
    <lineage>
        <taxon>Eukaryota</taxon>
        <taxon>Sar</taxon>
        <taxon>Stramenopiles</taxon>
        <taxon>Ochrophyta</taxon>
        <taxon>PX clade</taxon>
        <taxon>Xanthophyceae</taxon>
        <taxon>Tribonematales</taxon>
        <taxon>Tribonemataceae</taxon>
        <taxon>Tribonema</taxon>
    </lineage>
</organism>
<dbReference type="GO" id="GO:0005739">
    <property type="term" value="C:mitochondrion"/>
    <property type="evidence" value="ECO:0007669"/>
    <property type="project" value="TreeGrafter"/>
</dbReference>
<feature type="compositionally biased region" description="Acidic residues" evidence="5">
    <location>
        <begin position="368"/>
        <end position="383"/>
    </location>
</feature>
<reference evidence="8" key="1">
    <citation type="submission" date="2021-02" db="EMBL/GenBank/DDBJ databases">
        <title>First Annotated Genome of the Yellow-green Alga Tribonema minus.</title>
        <authorList>
            <person name="Mahan K.M."/>
        </authorList>
    </citation>
    <scope>NUCLEOTIDE SEQUENCE</scope>
    <source>
        <strain evidence="8">UTEX B ZZ1240</strain>
    </source>
</reference>
<dbReference type="Proteomes" id="UP000664859">
    <property type="component" value="Unassembled WGS sequence"/>
</dbReference>
<dbReference type="SUPFAM" id="SSF55424">
    <property type="entry name" value="FAD/NAD-linked reductases, dimerisation (C-terminal) domain"/>
    <property type="match status" value="1"/>
</dbReference>
<evidence type="ECO:0000256" key="5">
    <source>
        <dbReference type="SAM" id="MobiDB-lite"/>
    </source>
</evidence>
<dbReference type="SUPFAM" id="SSF51905">
    <property type="entry name" value="FAD/NAD(P)-binding domain"/>
    <property type="match status" value="2"/>
</dbReference>
<dbReference type="AlphaFoldDB" id="A0A836CMS1"/>
<dbReference type="PRINTS" id="PR00368">
    <property type="entry name" value="FADPNR"/>
</dbReference>
<feature type="region of interest" description="Disordered" evidence="5">
    <location>
        <begin position="365"/>
        <end position="390"/>
    </location>
</feature>
<name>A0A836CMS1_9STRA</name>
<dbReference type="GO" id="GO:0016174">
    <property type="term" value="F:NAD(P)H oxidase H2O2-forming activity"/>
    <property type="evidence" value="ECO:0007669"/>
    <property type="project" value="TreeGrafter"/>
</dbReference>
<evidence type="ECO:0000256" key="6">
    <source>
        <dbReference type="SAM" id="Phobius"/>
    </source>
</evidence>
<accession>A0A836CMS1</accession>
<dbReference type="Gene3D" id="3.30.390.30">
    <property type="match status" value="1"/>
</dbReference>
<evidence type="ECO:0000256" key="2">
    <source>
        <dbReference type="ARBA" id="ARBA00022630"/>
    </source>
</evidence>
<dbReference type="GO" id="GO:0033108">
    <property type="term" value="P:mitochondrial respiratory chain complex assembly"/>
    <property type="evidence" value="ECO:0007669"/>
    <property type="project" value="TreeGrafter"/>
</dbReference>
<evidence type="ECO:0000256" key="4">
    <source>
        <dbReference type="ARBA" id="ARBA00023002"/>
    </source>
</evidence>
<keyword evidence="3" id="KW-0274">FAD</keyword>
<comment type="similarity">
    <text evidence="1">Belongs to the FAD-dependent oxidoreductase family.</text>
</comment>
<evidence type="ECO:0000313" key="9">
    <source>
        <dbReference type="Proteomes" id="UP000664859"/>
    </source>
</evidence>
<dbReference type="EMBL" id="JAFCMP010000010">
    <property type="protein sequence ID" value="KAG5192132.1"/>
    <property type="molecule type" value="Genomic_DNA"/>
</dbReference>
<keyword evidence="9" id="KW-1185">Reference proteome</keyword>
<feature type="transmembrane region" description="Helical" evidence="6">
    <location>
        <begin position="125"/>
        <end position="145"/>
    </location>
</feature>
<evidence type="ECO:0000256" key="3">
    <source>
        <dbReference type="ARBA" id="ARBA00022827"/>
    </source>
</evidence>
<dbReference type="GO" id="GO:0012501">
    <property type="term" value="P:programmed cell death"/>
    <property type="evidence" value="ECO:0007669"/>
    <property type="project" value="TreeGrafter"/>
</dbReference>
<dbReference type="PRINTS" id="PR00411">
    <property type="entry name" value="PNDRDTASEI"/>
</dbReference>